<accession>A0ABT1SR02</accession>
<feature type="domain" description="RNA polymerase sigma factor 54 core-binding" evidence="10">
    <location>
        <begin position="65"/>
        <end position="231"/>
    </location>
</feature>
<comment type="caution">
    <text evidence="11">The sequence shown here is derived from an EMBL/GenBank/DDBJ whole genome shotgun (WGS) entry which is preliminary data.</text>
</comment>
<keyword evidence="4" id="KW-0548">Nucleotidyltransferase</keyword>
<evidence type="ECO:0000313" key="12">
    <source>
        <dbReference type="Proteomes" id="UP001206692"/>
    </source>
</evidence>
<gene>
    <name evidence="11" type="primary">rpoN</name>
    <name evidence="11" type="ORF">NE675_04530</name>
</gene>
<evidence type="ECO:0000259" key="9">
    <source>
        <dbReference type="Pfam" id="PF04552"/>
    </source>
</evidence>
<evidence type="ECO:0000256" key="8">
    <source>
        <dbReference type="ARBA" id="ARBA00023163"/>
    </source>
</evidence>
<dbReference type="PANTHER" id="PTHR32248:SF4">
    <property type="entry name" value="RNA POLYMERASE SIGMA-54 FACTOR"/>
    <property type="match status" value="1"/>
</dbReference>
<dbReference type="PANTHER" id="PTHR32248">
    <property type="entry name" value="RNA POLYMERASE SIGMA-54 FACTOR"/>
    <property type="match status" value="1"/>
</dbReference>
<dbReference type="PROSITE" id="PS50044">
    <property type="entry name" value="SIGMA54_3"/>
    <property type="match status" value="1"/>
</dbReference>
<dbReference type="Gene3D" id="1.10.10.60">
    <property type="entry name" value="Homeodomain-like"/>
    <property type="match status" value="1"/>
</dbReference>
<keyword evidence="5" id="KW-0805">Transcription regulation</keyword>
<dbReference type="InterPro" id="IPR000394">
    <property type="entry name" value="RNA_pol_sigma_54"/>
</dbReference>
<keyword evidence="3" id="KW-0808">Transferase</keyword>
<keyword evidence="6" id="KW-0731">Sigma factor</keyword>
<sequence>MANLSLKLEQKTKLMQVQRLTIQLLALHGQELTDFLQEQVTDNPLLDIRYHDVRGAGDKTEKPIDNIKSRSASLESQLMAQLRVLSVPKPVLLAAGLVIGSLDEKGFFQGDITSLGDGYGLTEEDIEKGLALVQTFDPPGIGARNICEALIIQTRRRGDGPPKTEALLTQHYDDFLRGKWPKIQQSLELSDKELRAIRDFLKTLSLQPAGQIEQDEVYIRPDVEIYLAEGGNLAFRWLEEIPDVYFREDLYAEYAAQKDKKTLSYIRKARRAFTDLASALAYRHLSIEQVLNCLLNRQEGYFLHGQPLAPLRQKDIAQETSLSTATVSRVCRNRYVLFDGKVYGLQTFFATAYNSQRDGEDFVSDKAIMKKMQALVDCEDKEHPYSDQDFADYFAAIHITIARRTITKFRQKLNIPNSNIRRRCR</sequence>
<evidence type="ECO:0000256" key="4">
    <source>
        <dbReference type="ARBA" id="ARBA00022695"/>
    </source>
</evidence>
<keyword evidence="12" id="KW-1185">Reference proteome</keyword>
<organism evidence="11 12">
    <name type="scientific">Megasphaera massiliensis</name>
    <dbReference type="NCBI Taxonomy" id="1232428"/>
    <lineage>
        <taxon>Bacteria</taxon>
        <taxon>Bacillati</taxon>
        <taxon>Bacillota</taxon>
        <taxon>Negativicutes</taxon>
        <taxon>Veillonellales</taxon>
        <taxon>Veillonellaceae</taxon>
        <taxon>Megasphaera</taxon>
    </lineage>
</organism>
<evidence type="ECO:0000256" key="2">
    <source>
        <dbReference type="ARBA" id="ARBA00022478"/>
    </source>
</evidence>
<dbReference type="Pfam" id="PF00309">
    <property type="entry name" value="Sigma54_AID"/>
    <property type="match status" value="1"/>
</dbReference>
<keyword evidence="2" id="KW-0240">DNA-directed RNA polymerase</keyword>
<keyword evidence="8" id="KW-0804">Transcription</keyword>
<keyword evidence="7" id="KW-0238">DNA-binding</keyword>
<name>A0ABT1SR02_9FIRM</name>
<evidence type="ECO:0000313" key="11">
    <source>
        <dbReference type="EMBL" id="MCQ5342301.1"/>
    </source>
</evidence>
<reference evidence="11 12" key="1">
    <citation type="submission" date="2022-06" db="EMBL/GenBank/DDBJ databases">
        <title>Isolation of gut microbiota from human fecal samples.</title>
        <authorList>
            <person name="Pamer E.G."/>
            <person name="Barat B."/>
            <person name="Waligurski E."/>
            <person name="Medina S."/>
            <person name="Paddock L."/>
            <person name="Mostad J."/>
        </authorList>
    </citation>
    <scope>NUCLEOTIDE SEQUENCE [LARGE SCALE GENOMIC DNA]</scope>
    <source>
        <strain evidence="11 12">DFI.1.1</strain>
    </source>
</reference>
<dbReference type="Gene3D" id="1.10.10.1330">
    <property type="entry name" value="RNA polymerase sigma-54 factor, core-binding domain"/>
    <property type="match status" value="1"/>
</dbReference>
<evidence type="ECO:0000259" key="10">
    <source>
        <dbReference type="Pfam" id="PF04963"/>
    </source>
</evidence>
<evidence type="ECO:0000256" key="6">
    <source>
        <dbReference type="ARBA" id="ARBA00023082"/>
    </source>
</evidence>
<evidence type="ECO:0000256" key="5">
    <source>
        <dbReference type="ARBA" id="ARBA00023015"/>
    </source>
</evidence>
<dbReference type="InterPro" id="IPR007046">
    <property type="entry name" value="RNA_pol_sigma_54_core-bd"/>
</dbReference>
<dbReference type="InterPro" id="IPR038709">
    <property type="entry name" value="RpoN_core-bd_sf"/>
</dbReference>
<dbReference type="PRINTS" id="PR00045">
    <property type="entry name" value="SIGMA54FCT"/>
</dbReference>
<dbReference type="RefSeq" id="WP_072272040.1">
    <property type="nucleotide sequence ID" value="NZ_JAJCIO010000015.1"/>
</dbReference>
<dbReference type="PIRSF" id="PIRSF000774">
    <property type="entry name" value="RpoN"/>
    <property type="match status" value="1"/>
</dbReference>
<dbReference type="NCBIfam" id="TIGR02395">
    <property type="entry name" value="rpoN_sigma"/>
    <property type="match status" value="1"/>
</dbReference>
<evidence type="ECO:0000256" key="1">
    <source>
        <dbReference type="ARBA" id="ARBA00008798"/>
    </source>
</evidence>
<comment type="similarity">
    <text evidence="1">Belongs to the sigma-54 factor family.</text>
</comment>
<protein>
    <submittedName>
        <fullName evidence="11">RNA polymerase factor sigma-54</fullName>
    </submittedName>
</protein>
<dbReference type="Pfam" id="PF04552">
    <property type="entry name" value="Sigma54_DBD"/>
    <property type="match status" value="1"/>
</dbReference>
<dbReference type="EMBL" id="JANGEW010000006">
    <property type="protein sequence ID" value="MCQ5342301.1"/>
    <property type="molecule type" value="Genomic_DNA"/>
</dbReference>
<proteinExistence type="inferred from homology"/>
<evidence type="ECO:0000256" key="3">
    <source>
        <dbReference type="ARBA" id="ARBA00022679"/>
    </source>
</evidence>
<dbReference type="InterPro" id="IPR007634">
    <property type="entry name" value="RNA_pol_sigma_54_DNA-bd"/>
</dbReference>
<feature type="domain" description="RNA polymerase sigma factor 54 DNA-binding" evidence="9">
    <location>
        <begin position="264"/>
        <end position="423"/>
    </location>
</feature>
<dbReference type="Proteomes" id="UP001206692">
    <property type="component" value="Unassembled WGS sequence"/>
</dbReference>
<dbReference type="Pfam" id="PF04963">
    <property type="entry name" value="Sigma54_CBD"/>
    <property type="match status" value="1"/>
</dbReference>
<evidence type="ECO:0000256" key="7">
    <source>
        <dbReference type="ARBA" id="ARBA00023125"/>
    </source>
</evidence>